<feature type="compositionally biased region" description="Low complexity" evidence="1">
    <location>
        <begin position="35"/>
        <end position="45"/>
    </location>
</feature>
<feature type="chain" id="PRO_5032276130" evidence="2">
    <location>
        <begin position="24"/>
        <end position="216"/>
    </location>
</feature>
<organism evidence="3 4">
    <name type="scientific">Polarella glacialis</name>
    <name type="common">Dinoflagellate</name>
    <dbReference type="NCBI Taxonomy" id="89957"/>
    <lineage>
        <taxon>Eukaryota</taxon>
        <taxon>Sar</taxon>
        <taxon>Alveolata</taxon>
        <taxon>Dinophyceae</taxon>
        <taxon>Suessiales</taxon>
        <taxon>Suessiaceae</taxon>
        <taxon>Polarella</taxon>
    </lineage>
</organism>
<protein>
    <submittedName>
        <fullName evidence="3">Uncharacterized protein</fullName>
    </submittedName>
</protein>
<sequence length="216" mass="22566">MKCFIAAAVVVLTLTLASSFADASPAGSDHPGVQEASHPAGSAAEAAHDDDGEAHSEDVELLPNSTEIVYDNENVSHSFGNSIVCHYGQLCNGGWALRTSEVKVCMGDIVCATPDAVDEGHEGQGDENMELPGNVLEQVQLPDNKADAARDLANISQSLGNLIVCRGARGQRQELSGRLCLCRRSRRGAAEFAGVPGPGGEESRADGETMLALGYC</sequence>
<evidence type="ECO:0000313" key="4">
    <source>
        <dbReference type="Proteomes" id="UP000654075"/>
    </source>
</evidence>
<feature type="compositionally biased region" description="Basic and acidic residues" evidence="1">
    <location>
        <begin position="46"/>
        <end position="58"/>
    </location>
</feature>
<gene>
    <name evidence="3" type="ORF">PGLA1383_LOCUS10400</name>
</gene>
<dbReference type="Proteomes" id="UP000654075">
    <property type="component" value="Unassembled WGS sequence"/>
</dbReference>
<keyword evidence="4" id="KW-1185">Reference proteome</keyword>
<comment type="caution">
    <text evidence="3">The sequence shown here is derived from an EMBL/GenBank/DDBJ whole genome shotgun (WGS) entry which is preliminary data.</text>
</comment>
<evidence type="ECO:0000256" key="2">
    <source>
        <dbReference type="SAM" id="SignalP"/>
    </source>
</evidence>
<dbReference type="EMBL" id="CAJNNV010005161">
    <property type="protein sequence ID" value="CAE8591735.1"/>
    <property type="molecule type" value="Genomic_DNA"/>
</dbReference>
<name>A0A813DSS1_POLGL</name>
<proteinExistence type="predicted"/>
<feature type="region of interest" description="Disordered" evidence="1">
    <location>
        <begin position="24"/>
        <end position="58"/>
    </location>
</feature>
<evidence type="ECO:0000256" key="1">
    <source>
        <dbReference type="SAM" id="MobiDB-lite"/>
    </source>
</evidence>
<feature type="signal peptide" evidence="2">
    <location>
        <begin position="1"/>
        <end position="23"/>
    </location>
</feature>
<reference evidence="3" key="1">
    <citation type="submission" date="2021-02" db="EMBL/GenBank/DDBJ databases">
        <authorList>
            <person name="Dougan E. K."/>
            <person name="Rhodes N."/>
            <person name="Thang M."/>
            <person name="Chan C."/>
        </authorList>
    </citation>
    <scope>NUCLEOTIDE SEQUENCE</scope>
</reference>
<evidence type="ECO:0000313" key="3">
    <source>
        <dbReference type="EMBL" id="CAE8591735.1"/>
    </source>
</evidence>
<accession>A0A813DSS1</accession>
<dbReference type="AlphaFoldDB" id="A0A813DSS1"/>
<keyword evidence="2" id="KW-0732">Signal</keyword>